<dbReference type="AlphaFoldDB" id="A0A1Q2M8V8"/>
<evidence type="ECO:0000256" key="1">
    <source>
        <dbReference type="SAM" id="MobiDB-lite"/>
    </source>
</evidence>
<dbReference type="STRING" id="260552.Mag101_17270"/>
<reference evidence="2" key="1">
    <citation type="submission" date="2017-02" db="EMBL/GenBank/DDBJ databases">
        <title>Genome of Microbulbifer agarilyticus GP101.</title>
        <authorList>
            <person name="Jung J."/>
            <person name="Bae S.S."/>
            <person name="Baek K."/>
        </authorList>
    </citation>
    <scope>NUCLEOTIDE SEQUENCE [LARGE SCALE GENOMIC DNA]</scope>
    <source>
        <strain evidence="2">GP101</strain>
    </source>
</reference>
<evidence type="ECO:0000313" key="2">
    <source>
        <dbReference type="EMBL" id="AQQ69185.1"/>
    </source>
</evidence>
<protein>
    <submittedName>
        <fullName evidence="2">Uncharacterized protein</fullName>
    </submittedName>
</protein>
<accession>A0A1Q2M8V8</accession>
<feature type="region of interest" description="Disordered" evidence="1">
    <location>
        <begin position="167"/>
        <end position="187"/>
    </location>
</feature>
<proteinExistence type="predicted"/>
<evidence type="ECO:0000313" key="3">
    <source>
        <dbReference type="Proteomes" id="UP000188219"/>
    </source>
</evidence>
<gene>
    <name evidence="2" type="ORF">Mag101_17270</name>
</gene>
<organism evidence="2 3">
    <name type="scientific">Microbulbifer agarilyticus</name>
    <dbReference type="NCBI Taxonomy" id="260552"/>
    <lineage>
        <taxon>Bacteria</taxon>
        <taxon>Pseudomonadati</taxon>
        <taxon>Pseudomonadota</taxon>
        <taxon>Gammaproteobacteria</taxon>
        <taxon>Cellvibrionales</taxon>
        <taxon>Microbulbiferaceae</taxon>
        <taxon>Microbulbifer</taxon>
    </lineage>
</organism>
<dbReference type="KEGG" id="maga:Mag101_17270"/>
<dbReference type="Proteomes" id="UP000188219">
    <property type="component" value="Chromosome"/>
</dbReference>
<sequence>MGESLWPQLRLEAESLAELAERYREVYLKTYVKDEEGNQRTFTDWNGYTYRFAARQFDHAFSKASNYRAGTGVHDGGWCRKRLRRILWIREVLALSAGTVQRYSQVRQNMRGKNVKRRTLVVLEEKYVVVFDDPKKPGQPFHFVTAFPADETYLSKVIRQKSCHLETKKAQPSAAPSKEKCPSLIGD</sequence>
<name>A0A1Q2M8V8_9GAMM</name>
<dbReference type="RefSeq" id="WP_077407755.1">
    <property type="nucleotide sequence ID" value="NZ_CP019650.1"/>
</dbReference>
<dbReference type="OrthoDB" id="6399863at2"/>
<keyword evidence="3" id="KW-1185">Reference proteome</keyword>
<dbReference type="EMBL" id="CP019650">
    <property type="protein sequence ID" value="AQQ69185.1"/>
    <property type="molecule type" value="Genomic_DNA"/>
</dbReference>